<evidence type="ECO:0000313" key="7">
    <source>
        <dbReference type="Proteomes" id="UP000191661"/>
    </source>
</evidence>
<proteinExistence type="inferred from homology"/>
<dbReference type="InterPro" id="IPR024654">
    <property type="entry name" value="Calcineurin-like_PHP_lpxH"/>
</dbReference>
<dbReference type="GO" id="GO:0046872">
    <property type="term" value="F:metal ion binding"/>
    <property type="evidence" value="ECO:0007669"/>
    <property type="project" value="UniProtKB-KW"/>
</dbReference>
<dbReference type="OrthoDB" id="19174at2157"/>
<dbReference type="InterPro" id="IPR041802">
    <property type="entry name" value="MPP_YfcE"/>
</dbReference>
<comment type="similarity">
    <text evidence="1 4">Belongs to the metallophosphoesterase superfamily. YfcE family.</text>
</comment>
<feature type="domain" description="Calcineurin-like phosphoesterase" evidence="5">
    <location>
        <begin position="1"/>
        <end position="150"/>
    </location>
</feature>
<keyword evidence="3" id="KW-0378">Hydrolase</keyword>
<dbReference type="NCBIfam" id="TIGR00040">
    <property type="entry name" value="yfcE"/>
    <property type="match status" value="1"/>
</dbReference>
<dbReference type="RefSeq" id="WP_080459849.1">
    <property type="nucleotide sequence ID" value="NZ_JXMW01000005.1"/>
</dbReference>
<keyword evidence="7" id="KW-1185">Reference proteome</keyword>
<dbReference type="CDD" id="cd00841">
    <property type="entry name" value="MPP_YfcE"/>
    <property type="match status" value="1"/>
</dbReference>
<organism evidence="6 7">
    <name type="scientific">Methanobrevibacter arboriphilus JCM 13429 = DSM 1125</name>
    <dbReference type="NCBI Taxonomy" id="1300164"/>
    <lineage>
        <taxon>Archaea</taxon>
        <taxon>Methanobacteriati</taxon>
        <taxon>Methanobacteriota</taxon>
        <taxon>Methanomada group</taxon>
        <taxon>Methanobacteria</taxon>
        <taxon>Methanobacteriales</taxon>
        <taxon>Methanobacteriaceae</taxon>
        <taxon>Methanobrevibacter</taxon>
    </lineage>
</organism>
<keyword evidence="2 4" id="KW-0479">Metal-binding</keyword>
<dbReference type="SUPFAM" id="SSF56300">
    <property type="entry name" value="Metallo-dependent phosphatases"/>
    <property type="match status" value="1"/>
</dbReference>
<name>A0A1V6N3A9_METAZ</name>
<gene>
    <name evidence="6" type="ORF">MBBAR_5c00020</name>
</gene>
<evidence type="ECO:0000259" key="5">
    <source>
        <dbReference type="Pfam" id="PF12850"/>
    </source>
</evidence>
<dbReference type="EMBL" id="JXMW01000005">
    <property type="protein sequence ID" value="OQD59159.1"/>
    <property type="molecule type" value="Genomic_DNA"/>
</dbReference>
<dbReference type="Proteomes" id="UP000191661">
    <property type="component" value="Unassembled WGS sequence"/>
</dbReference>
<protein>
    <recommendedName>
        <fullName evidence="4">Phosphoesterase</fullName>
        <ecNumber evidence="4">3.1.4.-</ecNumber>
    </recommendedName>
</protein>
<dbReference type="PROSITE" id="PS01269">
    <property type="entry name" value="UPF0025"/>
    <property type="match status" value="1"/>
</dbReference>
<dbReference type="EC" id="3.1.4.-" evidence="4"/>
<dbReference type="InterPro" id="IPR020935">
    <property type="entry name" value="PdiEstase_YfcE_CS"/>
</dbReference>
<accession>A0A1V6N3A9</accession>
<reference evidence="6 7" key="1">
    <citation type="submission" date="2014-12" db="EMBL/GenBank/DDBJ databases">
        <title>Genome sequence of Methanobrevibacter arboriphilicus DH1, DSM1125.</title>
        <authorList>
            <person name="Poehlein A."/>
            <person name="Thauer R.K."/>
            <person name="Seedorf H."/>
            <person name="Daniel R."/>
        </authorList>
    </citation>
    <scope>NUCLEOTIDE SEQUENCE [LARGE SCALE GENOMIC DNA]</scope>
    <source>
        <strain evidence="6 7">DH1</strain>
    </source>
</reference>
<evidence type="ECO:0000313" key="6">
    <source>
        <dbReference type="EMBL" id="OQD59159.1"/>
    </source>
</evidence>
<dbReference type="AlphaFoldDB" id="A0A1V6N3A9"/>
<evidence type="ECO:0000256" key="3">
    <source>
        <dbReference type="ARBA" id="ARBA00022801"/>
    </source>
</evidence>
<evidence type="ECO:0000256" key="4">
    <source>
        <dbReference type="RuleBase" id="RU362039"/>
    </source>
</evidence>
<dbReference type="Gene3D" id="3.60.21.10">
    <property type="match status" value="1"/>
</dbReference>
<dbReference type="InterPro" id="IPR029052">
    <property type="entry name" value="Metallo-depent_PP-like"/>
</dbReference>
<comment type="cofactor">
    <cofactor evidence="4">
        <name>a divalent metal cation</name>
        <dbReference type="ChEBI" id="CHEBI:60240"/>
    </cofactor>
</comment>
<sequence length="163" mass="18079">MMIGLISDTFIPDKVSKLPLEVLNIFEGVDLIIHAGNLASMDVKKDLEKIAPVLAVQGDRDREYGLDLPKTIIRTVEGFKIGVNHGEVHPKGDTQQLYYLAKELGVDVLISGHTHQPLIERIDNILLLNPGSPTAPIFSIPTVMILKFENNELDVEMKKITSE</sequence>
<comment type="caution">
    <text evidence="6">The sequence shown here is derived from an EMBL/GenBank/DDBJ whole genome shotgun (WGS) entry which is preliminary data.</text>
</comment>
<evidence type="ECO:0000256" key="2">
    <source>
        <dbReference type="ARBA" id="ARBA00022723"/>
    </source>
</evidence>
<dbReference type="GO" id="GO:0016787">
    <property type="term" value="F:hydrolase activity"/>
    <property type="evidence" value="ECO:0007669"/>
    <property type="project" value="UniProtKB-UniRule"/>
</dbReference>
<dbReference type="Pfam" id="PF12850">
    <property type="entry name" value="Metallophos_2"/>
    <property type="match status" value="1"/>
</dbReference>
<evidence type="ECO:0000256" key="1">
    <source>
        <dbReference type="ARBA" id="ARBA00008950"/>
    </source>
</evidence>
<dbReference type="PANTHER" id="PTHR11124">
    <property type="entry name" value="VACUOLAR SORTING PROTEIN VPS29"/>
    <property type="match status" value="1"/>
</dbReference>
<dbReference type="InterPro" id="IPR000979">
    <property type="entry name" value="Phosphodiesterase_MJ0936/Vps29"/>
</dbReference>